<dbReference type="InParanoid" id="C1G3F1"/>
<dbReference type="Proteomes" id="UP000001628">
    <property type="component" value="Unassembled WGS sequence"/>
</dbReference>
<protein>
    <submittedName>
        <fullName evidence="2">Uncharacterized protein</fullName>
    </submittedName>
</protein>
<dbReference type="GeneID" id="22581120"/>
<dbReference type="HOGENOM" id="CLU_1787406_0_0_1"/>
<dbReference type="KEGG" id="pbn:PADG_01467"/>
<proteinExistence type="predicted"/>
<keyword evidence="3" id="KW-1185">Reference proteome</keyword>
<dbReference type="EMBL" id="KN275958">
    <property type="protein sequence ID" value="EEH45317.2"/>
    <property type="molecule type" value="Genomic_DNA"/>
</dbReference>
<keyword evidence="1" id="KW-0732">Signal</keyword>
<feature type="chain" id="PRO_5002909624" evidence="1">
    <location>
        <begin position="25"/>
        <end position="145"/>
    </location>
</feature>
<gene>
    <name evidence="2" type="ORF">PADG_01467</name>
</gene>
<accession>C1G3F1</accession>
<dbReference type="RefSeq" id="XP_010756923.1">
    <property type="nucleotide sequence ID" value="XM_010758621.1"/>
</dbReference>
<organism evidence="2 3">
    <name type="scientific">Paracoccidioides brasiliensis (strain Pb18)</name>
    <dbReference type="NCBI Taxonomy" id="502780"/>
    <lineage>
        <taxon>Eukaryota</taxon>
        <taxon>Fungi</taxon>
        <taxon>Dikarya</taxon>
        <taxon>Ascomycota</taxon>
        <taxon>Pezizomycotina</taxon>
        <taxon>Eurotiomycetes</taxon>
        <taxon>Eurotiomycetidae</taxon>
        <taxon>Onygenales</taxon>
        <taxon>Ajellomycetaceae</taxon>
        <taxon>Paracoccidioides</taxon>
    </lineage>
</organism>
<dbReference type="eggNOG" id="ENOG502RR0S">
    <property type="taxonomic scope" value="Eukaryota"/>
</dbReference>
<evidence type="ECO:0000313" key="3">
    <source>
        <dbReference type="Proteomes" id="UP000001628"/>
    </source>
</evidence>
<name>C1G3F1_PARBD</name>
<reference evidence="2 3" key="1">
    <citation type="journal article" date="2011" name="PLoS Genet.">
        <title>Comparative genomic analysis of human fungal pathogens causing paracoccidioidomycosis.</title>
        <authorList>
            <person name="Desjardins C.A."/>
            <person name="Champion M.D."/>
            <person name="Holder J.W."/>
            <person name="Muszewska A."/>
            <person name="Goldberg J."/>
            <person name="Bailao A.M."/>
            <person name="Brigido M.M."/>
            <person name="Ferreira M.E."/>
            <person name="Garcia A.M."/>
            <person name="Grynberg M."/>
            <person name="Gujja S."/>
            <person name="Heiman D.I."/>
            <person name="Henn M.R."/>
            <person name="Kodira C.D."/>
            <person name="Leon-Narvaez H."/>
            <person name="Longo L.V."/>
            <person name="Ma L.J."/>
            <person name="Malavazi I."/>
            <person name="Matsuo A.L."/>
            <person name="Morais F.V."/>
            <person name="Pereira M."/>
            <person name="Rodriguez-Brito S."/>
            <person name="Sakthikumar S."/>
            <person name="Salem-Izacc S.M."/>
            <person name="Sykes S.M."/>
            <person name="Teixeira M.M."/>
            <person name="Vallejo M.C."/>
            <person name="Walter M.E."/>
            <person name="Yandava C."/>
            <person name="Young S."/>
            <person name="Zeng Q."/>
            <person name="Zucker J."/>
            <person name="Felipe M.S."/>
            <person name="Goldman G.H."/>
            <person name="Haas B.J."/>
            <person name="McEwen J.G."/>
            <person name="Nino-Vega G."/>
            <person name="Puccia R."/>
            <person name="San-Blas G."/>
            <person name="Soares C.M."/>
            <person name="Birren B.W."/>
            <person name="Cuomo C.A."/>
        </authorList>
    </citation>
    <scope>NUCLEOTIDE SEQUENCE [LARGE SCALE GENOMIC DNA]</scope>
    <source>
        <strain evidence="2 3">Pb18</strain>
    </source>
</reference>
<evidence type="ECO:0000313" key="2">
    <source>
        <dbReference type="EMBL" id="EEH45317.2"/>
    </source>
</evidence>
<sequence length="145" mass="16166">MARHRLRKDMKLLLTLGMSVVLSSVDEWIQEGCWPPELLARLIESLQEIITSFSLCPDTCSLLENWLALEYQALKNRLALSLRWYSKTAASSKVVLVSGPGAEYSHGCVPQNRSLMVRSIPTFSHPLSATMSNDMRGITQLCAKG</sequence>
<dbReference type="AlphaFoldDB" id="C1G3F1"/>
<dbReference type="VEuPathDB" id="FungiDB:PADG_01467"/>
<evidence type="ECO:0000256" key="1">
    <source>
        <dbReference type="SAM" id="SignalP"/>
    </source>
</evidence>
<feature type="signal peptide" evidence="1">
    <location>
        <begin position="1"/>
        <end position="24"/>
    </location>
</feature>